<dbReference type="InterPro" id="IPR016187">
    <property type="entry name" value="CTDL_fold"/>
</dbReference>
<dbReference type="AlphaFoldDB" id="B4D404"/>
<feature type="domain" description="Sulfatase-modifying factor enzyme-like" evidence="2">
    <location>
        <begin position="402"/>
        <end position="597"/>
    </location>
</feature>
<feature type="region of interest" description="Disordered" evidence="1">
    <location>
        <begin position="120"/>
        <end position="173"/>
    </location>
</feature>
<evidence type="ECO:0000259" key="2">
    <source>
        <dbReference type="Pfam" id="PF03781"/>
    </source>
</evidence>
<dbReference type="SUPFAM" id="SSF56436">
    <property type="entry name" value="C-type lectin-like"/>
    <property type="match status" value="1"/>
</dbReference>
<feature type="region of interest" description="Disordered" evidence="1">
    <location>
        <begin position="59"/>
        <end position="78"/>
    </location>
</feature>
<feature type="compositionally biased region" description="Pro residues" evidence="1">
    <location>
        <begin position="307"/>
        <end position="318"/>
    </location>
</feature>
<feature type="compositionally biased region" description="Pro residues" evidence="1">
    <location>
        <begin position="256"/>
        <end position="267"/>
    </location>
</feature>
<feature type="region of interest" description="Disordered" evidence="1">
    <location>
        <begin position="298"/>
        <end position="358"/>
    </location>
</feature>
<protein>
    <recommendedName>
        <fullName evidence="2">Sulfatase-modifying factor enzyme-like domain-containing protein</fullName>
    </recommendedName>
</protein>
<dbReference type="InterPro" id="IPR005532">
    <property type="entry name" value="SUMF_dom"/>
</dbReference>
<evidence type="ECO:0000256" key="1">
    <source>
        <dbReference type="SAM" id="MobiDB-lite"/>
    </source>
</evidence>
<dbReference type="PANTHER" id="PTHR23150:SF35">
    <property type="entry name" value="BLL6746 PROTEIN"/>
    <property type="match status" value="1"/>
</dbReference>
<dbReference type="InterPro" id="IPR042095">
    <property type="entry name" value="SUMF_sf"/>
</dbReference>
<dbReference type="EMBL" id="ABVL01000010">
    <property type="protein sequence ID" value="EDY18984.1"/>
    <property type="molecule type" value="Genomic_DNA"/>
</dbReference>
<gene>
    <name evidence="3" type="ORF">CfE428DRAFT_3642</name>
</gene>
<organism evidence="3 4">
    <name type="scientific">Chthoniobacter flavus Ellin428</name>
    <dbReference type="NCBI Taxonomy" id="497964"/>
    <lineage>
        <taxon>Bacteria</taxon>
        <taxon>Pseudomonadati</taxon>
        <taxon>Verrucomicrobiota</taxon>
        <taxon>Spartobacteria</taxon>
        <taxon>Chthoniobacterales</taxon>
        <taxon>Chthoniobacteraceae</taxon>
        <taxon>Chthoniobacter</taxon>
    </lineage>
</organism>
<reference evidence="3 4" key="1">
    <citation type="journal article" date="2011" name="J. Bacteriol.">
        <title>Genome sequence of Chthoniobacter flavus Ellin428, an aerobic heterotrophic soil bacterium.</title>
        <authorList>
            <person name="Kant R."/>
            <person name="van Passel M.W."/>
            <person name="Palva A."/>
            <person name="Lucas S."/>
            <person name="Lapidus A."/>
            <person name="Glavina Del Rio T."/>
            <person name="Dalin E."/>
            <person name="Tice H."/>
            <person name="Bruce D."/>
            <person name="Goodwin L."/>
            <person name="Pitluck S."/>
            <person name="Larimer F.W."/>
            <person name="Land M.L."/>
            <person name="Hauser L."/>
            <person name="Sangwan P."/>
            <person name="de Vos W.M."/>
            <person name="Janssen P.H."/>
            <person name="Smidt H."/>
        </authorList>
    </citation>
    <scope>NUCLEOTIDE SEQUENCE [LARGE SCALE GENOMIC DNA]</scope>
    <source>
        <strain evidence="3 4">Ellin428</strain>
    </source>
</reference>
<dbReference type="PANTHER" id="PTHR23150">
    <property type="entry name" value="SULFATASE MODIFYING FACTOR 1, 2"/>
    <property type="match status" value="1"/>
</dbReference>
<feature type="compositionally biased region" description="Basic and acidic residues" evidence="1">
    <location>
        <begin position="139"/>
        <end position="166"/>
    </location>
</feature>
<feature type="region of interest" description="Disordered" evidence="1">
    <location>
        <begin position="1"/>
        <end position="39"/>
    </location>
</feature>
<evidence type="ECO:0000313" key="3">
    <source>
        <dbReference type="EMBL" id="EDY18984.1"/>
    </source>
</evidence>
<feature type="compositionally biased region" description="Pro residues" evidence="1">
    <location>
        <begin position="327"/>
        <end position="358"/>
    </location>
</feature>
<dbReference type="InParanoid" id="B4D404"/>
<proteinExistence type="predicted"/>
<feature type="compositionally biased region" description="Low complexity" evidence="1">
    <location>
        <begin position="128"/>
        <end position="138"/>
    </location>
</feature>
<dbReference type="Gene3D" id="3.90.1580.10">
    <property type="entry name" value="paralog of FGE (formylglycine-generating enzyme)"/>
    <property type="match status" value="1"/>
</dbReference>
<dbReference type="STRING" id="497964.CfE428DRAFT_3642"/>
<dbReference type="eggNOG" id="COG1262">
    <property type="taxonomic scope" value="Bacteria"/>
</dbReference>
<evidence type="ECO:0000313" key="4">
    <source>
        <dbReference type="Proteomes" id="UP000005824"/>
    </source>
</evidence>
<dbReference type="Proteomes" id="UP000005824">
    <property type="component" value="Unassembled WGS sequence"/>
</dbReference>
<keyword evidence="4" id="KW-1185">Reference proteome</keyword>
<dbReference type="Pfam" id="PF03781">
    <property type="entry name" value="FGE-sulfatase"/>
    <property type="match status" value="1"/>
</dbReference>
<feature type="region of interest" description="Disordered" evidence="1">
    <location>
        <begin position="240"/>
        <end position="286"/>
    </location>
</feature>
<dbReference type="PRINTS" id="PR01217">
    <property type="entry name" value="PRICHEXTENSN"/>
</dbReference>
<feature type="compositionally biased region" description="Low complexity" evidence="1">
    <location>
        <begin position="268"/>
        <end position="277"/>
    </location>
</feature>
<comment type="caution">
    <text evidence="3">The sequence shown here is derived from an EMBL/GenBank/DDBJ whole genome shotgun (WGS) entry which is preliminary data.</text>
</comment>
<feature type="compositionally biased region" description="Low complexity" evidence="1">
    <location>
        <begin position="246"/>
        <end position="255"/>
    </location>
</feature>
<accession>B4D404</accession>
<dbReference type="GO" id="GO:0120147">
    <property type="term" value="F:formylglycine-generating oxidase activity"/>
    <property type="evidence" value="ECO:0007669"/>
    <property type="project" value="TreeGrafter"/>
</dbReference>
<dbReference type="InterPro" id="IPR051043">
    <property type="entry name" value="Sulfatase_Mod_Factor_Kinase"/>
</dbReference>
<sequence>MTPEKKELRTIPSTPVPPTVVTKEKETPAPQTPTPAPVVVKATPAPAMSEGERAIADKQSALDKARESARAAEKKHTDLLKDQQAATLLANASQKAVEDQRKTYTPIKAAADDAAAKRKKLEDDQKAAEAAAQEAQKVATEKARLVEEGKKKLEDSEKDYTDKQAAQEKANADLQATQKTLEEKQKVEADATKAANDADTALQQQQAAVAKREKELEDVKVVLDLNKSLKEKVDQFRGIASTNGLPAPATWVAPATPKPSTPNPIPAATPKVAVATPAPKPATPEPTEMVKLAQTPSATPFLSTPAPATPMPTTPAPSTPMRTTPVPATPVPATPVPATPVPSTPAPATPTPPTPVPAATPGGATPEVTVTNSLGMKFAPVGDVDFCIWLTRVKDFEIFAKEKNLKSNAWRSPGFRQGPDHPVVNVTWDEALAFCAWLTDKEHSGGALPANKFYRLPTDLEWSKAVGLPEEVGRTPEARDMGIPDIYPWGKDWPPPPGAGNYTGEETGSDVAIKGYEDGYAWTSPVGSFKANKYGLYDMGGNVWQWCMDNWNNESKAKVLRGASWYNGALKLSLLSSCRVHAAPDSSTDNYGFRIVRASESASSIKSKFR</sequence>
<name>B4D404_9BACT</name>